<feature type="non-terminal residue" evidence="5">
    <location>
        <position position="227"/>
    </location>
</feature>
<comment type="caution">
    <text evidence="5">The sequence shown here is derived from an EMBL/GenBank/DDBJ whole genome shotgun (WGS) entry which is preliminary data.</text>
</comment>
<reference evidence="5" key="2">
    <citation type="journal article" date="2014" name="ISME J.">
        <title>Microbial stratification in low pH oxic and suboxic macroscopic growths along an acid mine drainage.</title>
        <authorList>
            <person name="Mendez-Garcia C."/>
            <person name="Mesa V."/>
            <person name="Sprenger R.R."/>
            <person name="Richter M."/>
            <person name="Diez M.S."/>
            <person name="Solano J."/>
            <person name="Bargiela R."/>
            <person name="Golyshina O.V."/>
            <person name="Manteca A."/>
            <person name="Ramos J.L."/>
            <person name="Gallego J.R."/>
            <person name="Llorente I."/>
            <person name="Martins Dos Santos V.A."/>
            <person name="Jensen O.N."/>
            <person name="Pelaez A.I."/>
            <person name="Sanchez J."/>
            <person name="Ferrer M."/>
        </authorList>
    </citation>
    <scope>NUCLEOTIDE SEQUENCE</scope>
</reference>
<comment type="similarity">
    <text evidence="1">Belongs to the FldB/FldC dehydratase alpha/beta subunit family.</text>
</comment>
<dbReference type="Gene3D" id="3.40.50.11890">
    <property type="match status" value="1"/>
</dbReference>
<dbReference type="AlphaFoldDB" id="T0ZZY6"/>
<proteinExistence type="inferred from homology"/>
<protein>
    <submittedName>
        <fullName evidence="5">Benzoyl-CoA reductase, subunit B</fullName>
    </submittedName>
</protein>
<evidence type="ECO:0000256" key="3">
    <source>
        <dbReference type="ARBA" id="ARBA00023004"/>
    </source>
</evidence>
<evidence type="ECO:0000256" key="2">
    <source>
        <dbReference type="ARBA" id="ARBA00022723"/>
    </source>
</evidence>
<keyword evidence="4" id="KW-0411">Iron-sulfur</keyword>
<sequence length="227" mass="25695">MPEVPPEVHPPGGAAPAFLRDARSLQRQLVEEYYGHLQTNEGARRPVAYMLVGGNLTEIVRSFGYDVVFPEIVALNCAIKHQSLENILHAETLGYGLDVCGYVKNDLGLQDLGGQTSFGQVPRPDLLVCSFSGCYVYVKWWEALAESYGAPLFMFDVPYMRDEVPRKEDIDYLVSQLWELVHFLEKRTGRAFDMDQLKRVLADSRRAEDGWVEFLRAGRLRPSPIEA</sequence>
<evidence type="ECO:0000256" key="4">
    <source>
        <dbReference type="ARBA" id="ARBA00023014"/>
    </source>
</evidence>
<dbReference type="GO" id="GO:0046872">
    <property type="term" value="F:metal ion binding"/>
    <property type="evidence" value="ECO:0007669"/>
    <property type="project" value="UniProtKB-KW"/>
</dbReference>
<dbReference type="InterPro" id="IPR010327">
    <property type="entry name" value="FldB/FldC_alpha/beta"/>
</dbReference>
<accession>T0ZZY6</accession>
<dbReference type="EMBL" id="AUZX01013804">
    <property type="protein sequence ID" value="EQD34414.1"/>
    <property type="molecule type" value="Genomic_DNA"/>
</dbReference>
<keyword evidence="2" id="KW-0479">Metal-binding</keyword>
<keyword evidence="3" id="KW-0408">Iron</keyword>
<dbReference type="GO" id="GO:0051536">
    <property type="term" value="F:iron-sulfur cluster binding"/>
    <property type="evidence" value="ECO:0007669"/>
    <property type="project" value="UniProtKB-KW"/>
</dbReference>
<reference evidence="5" key="1">
    <citation type="submission" date="2013-08" db="EMBL/GenBank/DDBJ databases">
        <authorList>
            <person name="Mendez C."/>
            <person name="Richter M."/>
            <person name="Ferrer M."/>
            <person name="Sanchez J."/>
        </authorList>
    </citation>
    <scope>NUCLEOTIDE SEQUENCE</scope>
</reference>
<dbReference type="PANTHER" id="PTHR30548:SF4">
    <property type="entry name" value="SUBUNIT OF OXYGEN-SENSITIVE 2-HYDROXYISOCAPROYL-COA DEHYDRATASE"/>
    <property type="match status" value="1"/>
</dbReference>
<name>T0ZZY6_9ZZZZ</name>
<organism evidence="5">
    <name type="scientific">mine drainage metagenome</name>
    <dbReference type="NCBI Taxonomy" id="410659"/>
    <lineage>
        <taxon>unclassified sequences</taxon>
        <taxon>metagenomes</taxon>
        <taxon>ecological metagenomes</taxon>
    </lineage>
</organism>
<evidence type="ECO:0000256" key="1">
    <source>
        <dbReference type="ARBA" id="ARBA00005806"/>
    </source>
</evidence>
<evidence type="ECO:0000313" key="5">
    <source>
        <dbReference type="EMBL" id="EQD34414.1"/>
    </source>
</evidence>
<gene>
    <name evidence="5" type="ORF">B1A_18704</name>
</gene>
<dbReference type="Pfam" id="PF06050">
    <property type="entry name" value="HGD-D"/>
    <property type="match status" value="1"/>
</dbReference>
<dbReference type="PANTHER" id="PTHR30548">
    <property type="entry name" value="2-HYDROXYGLUTARYL-COA DEHYDRATASE, D-COMPONENT-RELATED"/>
    <property type="match status" value="1"/>
</dbReference>